<dbReference type="OrthoDB" id="5295778at2"/>
<protein>
    <submittedName>
        <fullName evidence="1">Uncharacterized protein</fullName>
    </submittedName>
</protein>
<evidence type="ECO:0000313" key="1">
    <source>
        <dbReference type="EMBL" id="OOC11244.1"/>
    </source>
</evidence>
<dbReference type="RefSeq" id="WP_077243580.1">
    <property type="nucleotide sequence ID" value="NZ_MUZR01000005.1"/>
</dbReference>
<reference evidence="1 2" key="1">
    <citation type="submission" date="2017-02" db="EMBL/GenBank/DDBJ databases">
        <title>Genomic diversity within the haloalkaliphilic genus Thioalkalivibrio.</title>
        <authorList>
            <person name="Ahn A.-C."/>
            <person name="Meier-Kolthoff J."/>
            <person name="Overmars L."/>
            <person name="Richter M."/>
            <person name="Woyke T."/>
            <person name="Sorokin D.Y."/>
            <person name="Muyzer G."/>
        </authorList>
    </citation>
    <scope>NUCLEOTIDE SEQUENCE [LARGE SCALE GENOMIC DNA]</scope>
    <source>
        <strain evidence="1 2">HL17</strain>
    </source>
</reference>
<dbReference type="AlphaFoldDB" id="A0A1V3A1N1"/>
<dbReference type="EMBL" id="MUZR01000005">
    <property type="protein sequence ID" value="OOC11244.1"/>
    <property type="molecule type" value="Genomic_DNA"/>
</dbReference>
<gene>
    <name evidence="1" type="ORF">B1A74_01660</name>
</gene>
<dbReference type="Proteomes" id="UP000189177">
    <property type="component" value="Unassembled WGS sequence"/>
</dbReference>
<proteinExistence type="predicted"/>
<keyword evidence="2" id="KW-1185">Reference proteome</keyword>
<sequence>MFGIFGPRPARQMERFRARYTGRSLVVHQGFSGDWLEELLKQPGGGGHFRIDSRRLPAGQRPTPVEWLVQTHILPLDLPQPLFLDIREDVVLARHLVRGEHVVHPSEIAWFLEELDERHHARLEFVGNEDMRAEVGIPVEDNEALSMLEHLGL</sequence>
<comment type="caution">
    <text evidence="1">The sequence shown here is derived from an EMBL/GenBank/DDBJ whole genome shotgun (WGS) entry which is preliminary data.</text>
</comment>
<dbReference type="STRING" id="252474.B1A74_01660"/>
<evidence type="ECO:0000313" key="2">
    <source>
        <dbReference type="Proteomes" id="UP000189177"/>
    </source>
</evidence>
<accession>A0A1V3A1N1</accession>
<name>A0A1V3A1N1_9GAMM</name>
<organism evidence="1 2">
    <name type="scientific">Thioalkalivibrio halophilus</name>
    <dbReference type="NCBI Taxonomy" id="252474"/>
    <lineage>
        <taxon>Bacteria</taxon>
        <taxon>Pseudomonadati</taxon>
        <taxon>Pseudomonadota</taxon>
        <taxon>Gammaproteobacteria</taxon>
        <taxon>Chromatiales</taxon>
        <taxon>Ectothiorhodospiraceae</taxon>
        <taxon>Thioalkalivibrio</taxon>
    </lineage>
</organism>